<evidence type="ECO:0000256" key="8">
    <source>
        <dbReference type="SAM" id="MobiDB-lite"/>
    </source>
</evidence>
<feature type="compositionally biased region" description="Basic and acidic residues" evidence="8">
    <location>
        <begin position="1266"/>
        <end position="1284"/>
    </location>
</feature>
<dbReference type="Gene3D" id="1.20.120.720">
    <property type="entry name" value="Myosin VI head, motor domain, U50 subdomain"/>
    <property type="match status" value="1"/>
</dbReference>
<dbReference type="SUPFAM" id="SSF50156">
    <property type="entry name" value="PDZ domain-like"/>
    <property type="match status" value="1"/>
</dbReference>
<dbReference type="PRINTS" id="PR00193">
    <property type="entry name" value="MYOSINHEAVY"/>
</dbReference>
<evidence type="ECO:0000256" key="3">
    <source>
        <dbReference type="ARBA" id="ARBA00023123"/>
    </source>
</evidence>
<dbReference type="GO" id="GO:0016020">
    <property type="term" value="C:membrane"/>
    <property type="evidence" value="ECO:0007669"/>
    <property type="project" value="TreeGrafter"/>
</dbReference>
<dbReference type="PANTHER" id="PTHR13140:SF706">
    <property type="entry name" value="DILUTE CLASS UNCONVENTIONAL MYOSIN, ISOFORM C"/>
    <property type="match status" value="1"/>
</dbReference>
<name>A0AAF3FBH7_9BILA</name>
<keyword evidence="4 6" id="KW-0505">Motor protein</keyword>
<dbReference type="Proteomes" id="UP000887575">
    <property type="component" value="Unassembled WGS sequence"/>
</dbReference>
<dbReference type="SMART" id="SM00242">
    <property type="entry name" value="MYSc"/>
    <property type="match status" value="1"/>
</dbReference>
<dbReference type="GO" id="GO:0005737">
    <property type="term" value="C:cytoplasm"/>
    <property type="evidence" value="ECO:0007669"/>
    <property type="project" value="TreeGrafter"/>
</dbReference>
<proteinExistence type="inferred from homology"/>
<dbReference type="GO" id="GO:0007015">
    <property type="term" value="P:actin filament organization"/>
    <property type="evidence" value="ECO:0007669"/>
    <property type="project" value="TreeGrafter"/>
</dbReference>
<comment type="caution">
    <text evidence="6">Lacks conserved residue(s) required for the propagation of feature annotation.</text>
</comment>
<keyword evidence="2 6" id="KW-0067">ATP-binding</keyword>
<evidence type="ECO:0000256" key="6">
    <source>
        <dbReference type="PROSITE-ProRule" id="PRU00782"/>
    </source>
</evidence>
<dbReference type="GO" id="GO:0000146">
    <property type="term" value="F:microfilament motor activity"/>
    <property type="evidence" value="ECO:0007669"/>
    <property type="project" value="TreeGrafter"/>
</dbReference>
<evidence type="ECO:0000256" key="2">
    <source>
        <dbReference type="ARBA" id="ARBA00022840"/>
    </source>
</evidence>
<dbReference type="PROSITE" id="PS51456">
    <property type="entry name" value="MYOSIN_MOTOR"/>
    <property type="match status" value="1"/>
</dbReference>
<keyword evidence="1 6" id="KW-0547">Nucleotide-binding</keyword>
<dbReference type="InterPro" id="IPR001609">
    <property type="entry name" value="Myosin_head_motor_dom-like"/>
</dbReference>
<evidence type="ECO:0000259" key="9">
    <source>
        <dbReference type="PROSITE" id="PS50106"/>
    </source>
</evidence>
<evidence type="ECO:0000256" key="1">
    <source>
        <dbReference type="ARBA" id="ARBA00022741"/>
    </source>
</evidence>
<evidence type="ECO:0000256" key="5">
    <source>
        <dbReference type="ARBA" id="ARBA00023203"/>
    </source>
</evidence>
<accession>A0AAF3FBH7</accession>
<feature type="coiled-coil region" evidence="7">
    <location>
        <begin position="1471"/>
        <end position="1603"/>
    </location>
</feature>
<dbReference type="PROSITE" id="PS50106">
    <property type="entry name" value="PDZ"/>
    <property type="match status" value="1"/>
</dbReference>
<dbReference type="Gene3D" id="3.40.850.10">
    <property type="entry name" value="Kinesin motor domain"/>
    <property type="match status" value="1"/>
</dbReference>
<comment type="similarity">
    <text evidence="6">Belongs to the TRAFAC class myosin-kinesin ATPase superfamily. Myosin family.</text>
</comment>
<dbReference type="InterPro" id="IPR027417">
    <property type="entry name" value="P-loop_NTPase"/>
</dbReference>
<dbReference type="InterPro" id="IPR036961">
    <property type="entry name" value="Kinesin_motor_dom_sf"/>
</dbReference>
<feature type="region of interest" description="Disordered" evidence="8">
    <location>
        <begin position="1"/>
        <end position="44"/>
    </location>
</feature>
<feature type="coiled-coil region" evidence="7">
    <location>
        <begin position="1631"/>
        <end position="1753"/>
    </location>
</feature>
<dbReference type="GO" id="GO:0016459">
    <property type="term" value="C:myosin complex"/>
    <property type="evidence" value="ECO:0007669"/>
    <property type="project" value="UniProtKB-KW"/>
</dbReference>
<protein>
    <submittedName>
        <fullName evidence="12">Unconventional myosin-XVIIIa</fullName>
    </submittedName>
</protein>
<dbReference type="Pfam" id="PF00595">
    <property type="entry name" value="PDZ"/>
    <property type="match status" value="1"/>
</dbReference>
<evidence type="ECO:0000256" key="7">
    <source>
        <dbReference type="SAM" id="Coils"/>
    </source>
</evidence>
<dbReference type="Gene3D" id="1.20.58.530">
    <property type="match status" value="1"/>
</dbReference>
<feature type="domain" description="Myosin motor" evidence="10">
    <location>
        <begin position="312"/>
        <end position="1045"/>
    </location>
</feature>
<keyword evidence="7" id="KW-0175">Coiled coil</keyword>
<dbReference type="SUPFAM" id="SSF52540">
    <property type="entry name" value="P-loop containing nucleoside triphosphate hydrolases"/>
    <property type="match status" value="1"/>
</dbReference>
<feature type="domain" description="PDZ" evidence="9">
    <location>
        <begin position="135"/>
        <end position="227"/>
    </location>
</feature>
<keyword evidence="3 6" id="KW-0518">Myosin</keyword>
<dbReference type="InterPro" id="IPR036034">
    <property type="entry name" value="PDZ_sf"/>
</dbReference>
<reference evidence="12" key="1">
    <citation type="submission" date="2024-02" db="UniProtKB">
        <authorList>
            <consortium name="WormBaseParasite"/>
        </authorList>
    </citation>
    <scope>IDENTIFICATION</scope>
</reference>
<dbReference type="Pfam" id="PF24556">
    <property type="entry name" value="SH3_Myosin-XVIIIa"/>
    <property type="match status" value="1"/>
</dbReference>
<feature type="region of interest" description="Disordered" evidence="8">
    <location>
        <begin position="1247"/>
        <end position="1284"/>
    </location>
</feature>
<dbReference type="GO" id="GO:0005524">
    <property type="term" value="F:ATP binding"/>
    <property type="evidence" value="ECO:0007669"/>
    <property type="project" value="UniProtKB-UniRule"/>
</dbReference>
<evidence type="ECO:0000313" key="11">
    <source>
        <dbReference type="Proteomes" id="UP000887575"/>
    </source>
</evidence>
<sequence>MMFFGGRKKEKDELPVIGSSKKPPVPPKRNKLFSTQKSEEDATANNHEAHSFQQLSHNEVPIKVQAIAGYTSNNGHSTQSYRDDTSAHLRSTQNDAALVSPSQPHASAAFGALKDFGLPGLKLPILQSVQVKQRTLTIRRGVNGDFGFLIRRAQYPQHGVLKTVVFVEPAEIKPGPPRPDDIKNSLLPGDQLVEINGRGVDSLSRDELNEMIRQAAQDIVLTVRSVPELAEFSDRHRGVRDAGDSLLLTNIDTNAHENIPEDQRYWLIHKDGYTVARLQEQFPDGRFAVSVAGRTMTVDSTDIDRANPSKLDRAPDLSNLRYLNETGVVHLLRQRWGSNLTHTNAGSNSLICLSFAQEPGVQERLLTLFKGCRRGQMPPHIYATAQQVYRYVQMTGAAQAVLFTGVTGSGKSSQFKSFIQYLASVAGWTRSLSLSKISSALGVLEAFGHASTHLHRDSTRFLHMFQLGFDKAAALRCAKIQCCLLDTDRIARNIEGENNFHVFYYLWEGADSTLRSRLGLDSIESPLINPFHEIEDREQAKEAWQRLLAAFAELGFTNLQVDAICSVLGVIFHLCRAEASPGPAQRAQFLRAAHAKQAANLLGISENELSNAVFRQGTSASVAAAVGSSLSRFSLTSRSAEGPDALGSFCATLYSELFGVIVDSINGALSANVPCTYVTLVDLPGTNFNAAWIDGPKRRASNLNDLVYNYVNERVAELFHDKNFAEMDEIYTREQVEVEVDKPVGSPHLLNRLLDEKQHLANCTDLERRAEERRGIFSIIEEESCFPGATDDSLIERVFMHLGDQARLIRRSNRQRQFVLAHGLDSQPTTYDVTDWIRQSQPSDPSIGLRKLLFSSASQEIRSLFTSNGSTAIDSNLKLRRATQSVTSLETSGLLRRRDHGFAANLTYQLDYVFSLLRRSPRSHFVHCIQPTPNTLSNSLMLGLSDPVDVPFVRSQLRSLLLIDSVRANNRGYPERVSFRDFRRRFGCLIEESRGDDTIDDAIDDRAAVQKIMEKMDIHQHRYRLGISQVLLRAEILGELEDRRDLSLSGLILSFQRECRRHLAARWLHKRRVLETAIRCIQKNGLSYMKVREWNWWRIYTRVLPLLPVNRVDDAHKEWAERVQKLEHMLAEMRKEKYRLESRCSELDEALGRESDSAVQMRQELEREKQQRVVVERKLADEDRISRVSSVANLESVAALEVKEREYKAEVERAQEELENQRVKTQKTVQQLAEIRAEMEELNARNASLEKKQSRFDEEMNSQQLHLEEQKRTRERADREKDEAVQNLTRRKVEIDELKAENQELRTSASRLRREIEETQEKGQATDVVELTQLRKAKRDFEAKIHDQEEELDDLAGQRQLLQQNVTRLEMQLERIKNDQSRDSTARDTETEELRAQYQRRVRAFEDQIADLQDTNAGLLKQNRAFEQRMRNFDSQSVSFELSGGHYKRELRKALALLADTQAVLAHERENNGGQALIRQLREQLEDAEAAKLSALKGRHGLESELNELHTQIEQLLAAKSAAEEKVLALMRERNRGLAIIDDRDEELQQLLKKYKEAVQQGHIDGISIADYVEQIADLERSKQKLTEQLNEKTSQLEFLEQHTVERHKLILAEQKAEHLEAKLDLEIVIRQRLESNINRLTDELESLTEKLSEASSARDREIENVKKVRKELVVSQESVEMIKKRDTEIHHRLKQQRDENETLEEKLRQAQSEVKASAKRIEALQAALADGLADSDQNLSIVEEEVEDFEHDGSKLINHIEESPNGMNIL</sequence>
<keyword evidence="11" id="KW-1185">Reference proteome</keyword>
<evidence type="ECO:0000256" key="4">
    <source>
        <dbReference type="ARBA" id="ARBA00023175"/>
    </source>
</evidence>
<dbReference type="Gene3D" id="1.20.5.4820">
    <property type="match status" value="1"/>
</dbReference>
<keyword evidence="5 6" id="KW-0009">Actin-binding</keyword>
<evidence type="ECO:0000313" key="12">
    <source>
        <dbReference type="WBParaSite" id="MBELARI_LOCUS4268"/>
    </source>
</evidence>
<feature type="compositionally biased region" description="Basic and acidic residues" evidence="8">
    <location>
        <begin position="1247"/>
        <end position="1258"/>
    </location>
</feature>
<organism evidence="11 12">
    <name type="scientific">Mesorhabditis belari</name>
    <dbReference type="NCBI Taxonomy" id="2138241"/>
    <lineage>
        <taxon>Eukaryota</taxon>
        <taxon>Metazoa</taxon>
        <taxon>Ecdysozoa</taxon>
        <taxon>Nematoda</taxon>
        <taxon>Chromadorea</taxon>
        <taxon>Rhabditida</taxon>
        <taxon>Rhabditina</taxon>
        <taxon>Rhabditomorpha</taxon>
        <taxon>Rhabditoidea</taxon>
        <taxon>Rhabditidae</taxon>
        <taxon>Mesorhabditinae</taxon>
        <taxon>Mesorhabditis</taxon>
    </lineage>
</organism>
<dbReference type="SMART" id="SM00228">
    <property type="entry name" value="PDZ"/>
    <property type="match status" value="1"/>
</dbReference>
<dbReference type="WBParaSite" id="MBELARI_LOCUS4268">
    <property type="protein sequence ID" value="MBELARI_LOCUS4268"/>
    <property type="gene ID" value="MBELARI_LOCUS4268"/>
</dbReference>
<dbReference type="Gene3D" id="1.10.10.820">
    <property type="match status" value="1"/>
</dbReference>
<dbReference type="PANTHER" id="PTHR13140">
    <property type="entry name" value="MYOSIN"/>
    <property type="match status" value="1"/>
</dbReference>
<dbReference type="InterPro" id="IPR001478">
    <property type="entry name" value="PDZ"/>
</dbReference>
<dbReference type="InterPro" id="IPR057772">
    <property type="entry name" value="SH3_Myo18a"/>
</dbReference>
<dbReference type="Pfam" id="PF00063">
    <property type="entry name" value="Myosin_head"/>
    <property type="match status" value="1"/>
</dbReference>
<dbReference type="GO" id="GO:0051015">
    <property type="term" value="F:actin filament binding"/>
    <property type="evidence" value="ECO:0007669"/>
    <property type="project" value="TreeGrafter"/>
</dbReference>
<evidence type="ECO:0000259" key="10">
    <source>
        <dbReference type="PROSITE" id="PS51456"/>
    </source>
</evidence>
<dbReference type="Gene3D" id="2.30.42.10">
    <property type="match status" value="1"/>
</dbReference>
<feature type="binding site" evidence="6">
    <location>
        <begin position="405"/>
        <end position="412"/>
    </location>
    <ligand>
        <name>ATP</name>
        <dbReference type="ChEBI" id="CHEBI:30616"/>
    </ligand>
</feature>